<dbReference type="PRINTS" id="PR00344">
    <property type="entry name" value="BCTRLSENSOR"/>
</dbReference>
<dbReference type="Pfam" id="PF02518">
    <property type="entry name" value="HATPase_c"/>
    <property type="match status" value="1"/>
</dbReference>
<dbReference type="RefSeq" id="WP_201431217.1">
    <property type="nucleotide sequence ID" value="NZ_JAEQBW010000004.1"/>
</dbReference>
<sequence>MQGKIISRIIILGTIALIGMLIVQSIWLSRSLDSRKRQFTQNVQAALRATSEAIISSNEANSKQMHPVEQLSSNYFVVMINGAIQPETLKTLLIRELTLRNVNLDFEFSIYDCSNEKLVFGNYISNEAKQKLGTEFPEINKDDYYFSVLFPSISFQLIQEMQIWVISIIILLIIVIIFSYTVYALFKQKRLSEIQKDFINNMTHEFKTPLTAISVCAEVISDKNILNDQERLWQYTSIIHKEAERLAGHVQKLLQASKIEQKVVQLNISEVEVSSLINECIEQLKPVFEKAGGRVTFTENLKGLKLRTDAFHLGNMIYNLLDNAIKYGGDPALIEINSATNGNEVQISISDNGGGILKKQQQNIFERFFRVTSGDIHDVKGFGLGLFYVKQMSKVLKGDVFIQKSDESGSIFILKLANYE</sequence>
<dbReference type="GO" id="GO:0005886">
    <property type="term" value="C:plasma membrane"/>
    <property type="evidence" value="ECO:0007669"/>
    <property type="project" value="TreeGrafter"/>
</dbReference>
<dbReference type="Pfam" id="PF00512">
    <property type="entry name" value="HisKA"/>
    <property type="match status" value="1"/>
</dbReference>
<keyword evidence="7" id="KW-1133">Transmembrane helix</keyword>
<dbReference type="PANTHER" id="PTHR45453:SF1">
    <property type="entry name" value="PHOSPHATE REGULON SENSOR PROTEIN PHOR"/>
    <property type="match status" value="1"/>
</dbReference>
<dbReference type="EMBL" id="JAEQBW010000004">
    <property type="protein sequence ID" value="MBK6265537.1"/>
    <property type="molecule type" value="Genomic_DNA"/>
</dbReference>
<dbReference type="PANTHER" id="PTHR45453">
    <property type="entry name" value="PHOSPHATE REGULON SENSOR PROTEIN PHOR"/>
    <property type="match status" value="1"/>
</dbReference>
<dbReference type="InterPro" id="IPR036097">
    <property type="entry name" value="HisK_dim/P_sf"/>
</dbReference>
<evidence type="ECO:0000313" key="10">
    <source>
        <dbReference type="Proteomes" id="UP000611723"/>
    </source>
</evidence>
<evidence type="ECO:0000256" key="3">
    <source>
        <dbReference type="ARBA" id="ARBA00022553"/>
    </source>
</evidence>
<evidence type="ECO:0000259" key="8">
    <source>
        <dbReference type="PROSITE" id="PS50109"/>
    </source>
</evidence>
<evidence type="ECO:0000256" key="1">
    <source>
        <dbReference type="ARBA" id="ARBA00000085"/>
    </source>
</evidence>
<dbReference type="SUPFAM" id="SSF55874">
    <property type="entry name" value="ATPase domain of HSP90 chaperone/DNA topoisomerase II/histidine kinase"/>
    <property type="match status" value="1"/>
</dbReference>
<dbReference type="InterPro" id="IPR004358">
    <property type="entry name" value="Sig_transdc_His_kin-like_C"/>
</dbReference>
<dbReference type="SMART" id="SM00388">
    <property type="entry name" value="HisKA"/>
    <property type="match status" value="1"/>
</dbReference>
<dbReference type="InterPro" id="IPR036890">
    <property type="entry name" value="HATPase_C_sf"/>
</dbReference>
<reference evidence="9" key="1">
    <citation type="submission" date="2021-01" db="EMBL/GenBank/DDBJ databases">
        <title>Marivirga aurantiaca sp. nov., isolated from intertidal surface sediments.</title>
        <authorList>
            <person name="Zhang M."/>
        </authorList>
    </citation>
    <scope>NUCLEOTIDE SEQUENCE</scope>
    <source>
        <strain evidence="9">S37H4</strain>
    </source>
</reference>
<dbReference type="InterPro" id="IPR050351">
    <property type="entry name" value="BphY/WalK/GraS-like"/>
</dbReference>
<evidence type="ECO:0000313" key="9">
    <source>
        <dbReference type="EMBL" id="MBK6265537.1"/>
    </source>
</evidence>
<dbReference type="GO" id="GO:0004721">
    <property type="term" value="F:phosphoprotein phosphatase activity"/>
    <property type="evidence" value="ECO:0007669"/>
    <property type="project" value="TreeGrafter"/>
</dbReference>
<evidence type="ECO:0000256" key="2">
    <source>
        <dbReference type="ARBA" id="ARBA00012438"/>
    </source>
</evidence>
<dbReference type="CDD" id="cd00075">
    <property type="entry name" value="HATPase"/>
    <property type="match status" value="1"/>
</dbReference>
<dbReference type="SMART" id="SM00387">
    <property type="entry name" value="HATPase_c"/>
    <property type="match status" value="1"/>
</dbReference>
<dbReference type="CDD" id="cd00082">
    <property type="entry name" value="HisKA"/>
    <property type="match status" value="1"/>
</dbReference>
<dbReference type="InterPro" id="IPR005467">
    <property type="entry name" value="His_kinase_dom"/>
</dbReference>
<dbReference type="EC" id="2.7.13.3" evidence="2"/>
<keyword evidence="7" id="KW-0812">Transmembrane</keyword>
<proteinExistence type="predicted"/>
<keyword evidence="7" id="KW-0472">Membrane</keyword>
<keyword evidence="3" id="KW-0597">Phosphoprotein</keyword>
<evidence type="ECO:0000256" key="7">
    <source>
        <dbReference type="SAM" id="Phobius"/>
    </source>
</evidence>
<dbReference type="Gene3D" id="3.30.565.10">
    <property type="entry name" value="Histidine kinase-like ATPase, C-terminal domain"/>
    <property type="match status" value="1"/>
</dbReference>
<evidence type="ECO:0000256" key="4">
    <source>
        <dbReference type="ARBA" id="ARBA00022679"/>
    </source>
</evidence>
<keyword evidence="10" id="KW-1185">Reference proteome</keyword>
<dbReference type="Proteomes" id="UP000611723">
    <property type="component" value="Unassembled WGS sequence"/>
</dbReference>
<dbReference type="InterPro" id="IPR003594">
    <property type="entry name" value="HATPase_dom"/>
</dbReference>
<feature type="transmembrane region" description="Helical" evidence="7">
    <location>
        <begin position="6"/>
        <end position="28"/>
    </location>
</feature>
<feature type="domain" description="Histidine kinase" evidence="8">
    <location>
        <begin position="201"/>
        <end position="420"/>
    </location>
</feature>
<dbReference type="AlphaFoldDB" id="A0A934WZ60"/>
<comment type="catalytic activity">
    <reaction evidence="1">
        <text>ATP + protein L-histidine = ADP + protein N-phospho-L-histidine.</text>
        <dbReference type="EC" id="2.7.13.3"/>
    </reaction>
</comment>
<keyword evidence="4" id="KW-0808">Transferase</keyword>
<name>A0A934WZ60_9BACT</name>
<keyword evidence="6" id="KW-0902">Two-component regulatory system</keyword>
<evidence type="ECO:0000256" key="6">
    <source>
        <dbReference type="ARBA" id="ARBA00023012"/>
    </source>
</evidence>
<organism evidence="9 10">
    <name type="scientific">Marivirga aurantiaca</name>
    <dbReference type="NCBI Taxonomy" id="2802615"/>
    <lineage>
        <taxon>Bacteria</taxon>
        <taxon>Pseudomonadati</taxon>
        <taxon>Bacteroidota</taxon>
        <taxon>Cytophagia</taxon>
        <taxon>Cytophagales</taxon>
        <taxon>Marivirgaceae</taxon>
        <taxon>Marivirga</taxon>
    </lineage>
</organism>
<dbReference type="SUPFAM" id="SSF47384">
    <property type="entry name" value="Homodimeric domain of signal transducing histidine kinase"/>
    <property type="match status" value="1"/>
</dbReference>
<dbReference type="PROSITE" id="PS50109">
    <property type="entry name" value="HIS_KIN"/>
    <property type="match status" value="1"/>
</dbReference>
<feature type="transmembrane region" description="Helical" evidence="7">
    <location>
        <begin position="163"/>
        <end position="186"/>
    </location>
</feature>
<accession>A0A934WZ60</accession>
<dbReference type="Gene3D" id="1.10.287.130">
    <property type="match status" value="1"/>
</dbReference>
<dbReference type="InterPro" id="IPR003661">
    <property type="entry name" value="HisK_dim/P_dom"/>
</dbReference>
<protein>
    <recommendedName>
        <fullName evidence="2">histidine kinase</fullName>
        <ecNumber evidence="2">2.7.13.3</ecNumber>
    </recommendedName>
</protein>
<comment type="caution">
    <text evidence="9">The sequence shown here is derived from an EMBL/GenBank/DDBJ whole genome shotgun (WGS) entry which is preliminary data.</text>
</comment>
<evidence type="ECO:0000256" key="5">
    <source>
        <dbReference type="ARBA" id="ARBA00022777"/>
    </source>
</evidence>
<keyword evidence="5 9" id="KW-0418">Kinase</keyword>
<dbReference type="GO" id="GO:0016036">
    <property type="term" value="P:cellular response to phosphate starvation"/>
    <property type="evidence" value="ECO:0007669"/>
    <property type="project" value="TreeGrafter"/>
</dbReference>
<gene>
    <name evidence="9" type="ORF">JKA74_10855</name>
</gene>
<dbReference type="GO" id="GO:0000155">
    <property type="term" value="F:phosphorelay sensor kinase activity"/>
    <property type="evidence" value="ECO:0007669"/>
    <property type="project" value="InterPro"/>
</dbReference>